<evidence type="ECO:0000256" key="8">
    <source>
        <dbReference type="ARBA" id="ARBA00037868"/>
    </source>
</evidence>
<dbReference type="GO" id="GO:0015031">
    <property type="term" value="P:protein transport"/>
    <property type="evidence" value="ECO:0007669"/>
    <property type="project" value="UniProtKB-KW"/>
</dbReference>
<evidence type="ECO:0000256" key="10">
    <source>
        <dbReference type="SAM" id="MobiDB-lite"/>
    </source>
</evidence>
<keyword evidence="2" id="KW-0813">Transport</keyword>
<evidence type="ECO:0000256" key="3">
    <source>
        <dbReference type="ARBA" id="ARBA00022741"/>
    </source>
</evidence>
<comment type="subcellular location">
    <subcellularLocation>
        <location evidence="8">Endomembrane system</location>
        <topology evidence="8">Lipid-anchor</topology>
    </subcellularLocation>
</comment>
<evidence type="ECO:0000313" key="12">
    <source>
        <dbReference type="Proteomes" id="UP001472866"/>
    </source>
</evidence>
<feature type="region of interest" description="Disordered" evidence="10">
    <location>
        <begin position="1"/>
        <end position="42"/>
    </location>
</feature>
<dbReference type="NCBIfam" id="TIGR00231">
    <property type="entry name" value="small_GTP"/>
    <property type="match status" value="1"/>
</dbReference>
<organism evidence="11 12">
    <name type="scientific">Chloropicon roscoffensis</name>
    <dbReference type="NCBI Taxonomy" id="1461544"/>
    <lineage>
        <taxon>Eukaryota</taxon>
        <taxon>Viridiplantae</taxon>
        <taxon>Chlorophyta</taxon>
        <taxon>Chloropicophyceae</taxon>
        <taxon>Chloropicales</taxon>
        <taxon>Chloropicaceae</taxon>
        <taxon>Chloropicon</taxon>
    </lineage>
</organism>
<reference evidence="11 12" key="1">
    <citation type="submission" date="2024-03" db="EMBL/GenBank/DDBJ databases">
        <title>Complete genome sequence of the green alga Chloropicon roscoffensis RCC1871.</title>
        <authorList>
            <person name="Lemieux C."/>
            <person name="Pombert J.-F."/>
            <person name="Otis C."/>
            <person name="Turmel M."/>
        </authorList>
    </citation>
    <scope>NUCLEOTIDE SEQUENCE [LARGE SCALE GENOMIC DNA]</scope>
    <source>
        <strain evidence="11 12">RCC1871</strain>
    </source>
</reference>
<name>A0AAX4PBU2_9CHLO</name>
<dbReference type="Gene3D" id="3.40.50.300">
    <property type="entry name" value="P-loop containing nucleotide triphosphate hydrolases"/>
    <property type="match status" value="1"/>
</dbReference>
<evidence type="ECO:0000256" key="2">
    <source>
        <dbReference type="ARBA" id="ARBA00022448"/>
    </source>
</evidence>
<dbReference type="InterPro" id="IPR001806">
    <property type="entry name" value="Small_GTPase"/>
</dbReference>
<dbReference type="FunFam" id="3.40.50.300:FF:000229">
    <property type="entry name" value="Probable Ras-related protein Rab-6A"/>
    <property type="match status" value="1"/>
</dbReference>
<gene>
    <name evidence="11" type="ORF">HKI87_08g51520</name>
</gene>
<evidence type="ECO:0000313" key="11">
    <source>
        <dbReference type="EMBL" id="WZN63603.1"/>
    </source>
</evidence>
<dbReference type="Pfam" id="PF00071">
    <property type="entry name" value="Ras"/>
    <property type="match status" value="1"/>
</dbReference>
<dbReference type="PRINTS" id="PR00449">
    <property type="entry name" value="RASTRNSFRMNG"/>
</dbReference>
<comment type="similarity">
    <text evidence="1">Belongs to the small GTPase superfamily. Rab family.</text>
</comment>
<evidence type="ECO:0000256" key="6">
    <source>
        <dbReference type="ARBA" id="ARBA00023288"/>
    </source>
</evidence>
<keyword evidence="6" id="KW-0449">Lipoprotein</keyword>
<dbReference type="GO" id="GO:0012505">
    <property type="term" value="C:endomembrane system"/>
    <property type="evidence" value="ECO:0007669"/>
    <property type="project" value="UniProtKB-SubCell"/>
</dbReference>
<dbReference type="AlphaFoldDB" id="A0AAX4PBU2"/>
<dbReference type="SMART" id="SM00176">
    <property type="entry name" value="RAN"/>
    <property type="match status" value="1"/>
</dbReference>
<dbReference type="InterPro" id="IPR050227">
    <property type="entry name" value="Rab"/>
</dbReference>
<dbReference type="CDD" id="cd01861">
    <property type="entry name" value="Rab6"/>
    <property type="match status" value="1"/>
</dbReference>
<dbReference type="EMBL" id="CP151508">
    <property type="protein sequence ID" value="WZN63603.1"/>
    <property type="molecule type" value="Genomic_DNA"/>
</dbReference>
<dbReference type="PROSITE" id="PS51419">
    <property type="entry name" value="RAB"/>
    <property type="match status" value="1"/>
</dbReference>
<protein>
    <submittedName>
        <fullName evidence="11">Ras-related GTPase</fullName>
    </submittedName>
</protein>
<dbReference type="Proteomes" id="UP001472866">
    <property type="component" value="Chromosome 08"/>
</dbReference>
<comment type="subunit">
    <text evidence="9">Interacts with the C-terminus of GC5, but not with GC3.</text>
</comment>
<evidence type="ECO:0000256" key="7">
    <source>
        <dbReference type="ARBA" id="ARBA00023289"/>
    </source>
</evidence>
<dbReference type="GO" id="GO:0003924">
    <property type="term" value="F:GTPase activity"/>
    <property type="evidence" value="ECO:0007669"/>
    <property type="project" value="InterPro"/>
</dbReference>
<dbReference type="PANTHER" id="PTHR47977">
    <property type="entry name" value="RAS-RELATED PROTEIN RAB"/>
    <property type="match status" value="1"/>
</dbReference>
<keyword evidence="4" id="KW-0653">Protein transport</keyword>
<dbReference type="SMART" id="SM00175">
    <property type="entry name" value="RAB"/>
    <property type="match status" value="1"/>
</dbReference>
<dbReference type="SMART" id="SM00173">
    <property type="entry name" value="RAS"/>
    <property type="match status" value="1"/>
</dbReference>
<accession>A0AAX4PBU2</accession>
<dbReference type="PROSITE" id="PS51421">
    <property type="entry name" value="RAS"/>
    <property type="match status" value="1"/>
</dbReference>
<keyword evidence="12" id="KW-1185">Reference proteome</keyword>
<evidence type="ECO:0000256" key="5">
    <source>
        <dbReference type="ARBA" id="ARBA00023134"/>
    </source>
</evidence>
<proteinExistence type="inferred from homology"/>
<feature type="compositionally biased region" description="Low complexity" evidence="10">
    <location>
        <begin position="8"/>
        <end position="23"/>
    </location>
</feature>
<evidence type="ECO:0000256" key="1">
    <source>
        <dbReference type="ARBA" id="ARBA00006270"/>
    </source>
</evidence>
<dbReference type="GO" id="GO:0005525">
    <property type="term" value="F:GTP binding"/>
    <property type="evidence" value="ECO:0007669"/>
    <property type="project" value="UniProtKB-KW"/>
</dbReference>
<dbReference type="SUPFAM" id="SSF52540">
    <property type="entry name" value="P-loop containing nucleoside triphosphate hydrolases"/>
    <property type="match status" value="1"/>
</dbReference>
<dbReference type="InterPro" id="IPR005225">
    <property type="entry name" value="Small_GTP-bd"/>
</dbReference>
<dbReference type="InterPro" id="IPR027417">
    <property type="entry name" value="P-loop_NTPase"/>
</dbReference>
<keyword evidence="3" id="KW-0547">Nucleotide-binding</keyword>
<sequence>MTIEGESEPATVEAATEVVPAEAMADTDTAAPSSQPKEDAGAALAQAASTVQPMAKYKLVFLGDQSVGKTSIITRFMYDKFDSTYQATIGIDFLSKTMYLEDRTVRLQLWDTAGQERFRSLIPSYIRDSSVAVVVYDVTNQTSFANTVRWVKDVRAERDSDVILVLVGNKTDLAERRQVTAEEGEAKAKELGVLHIETSAKGGVNIKALFRKIASSLPGMETVSVSRAKNLVDVRLEPNAQGGAGAAAQACSC</sequence>
<keyword evidence="7" id="KW-0636">Prenylation</keyword>
<dbReference type="PROSITE" id="PS51420">
    <property type="entry name" value="RHO"/>
    <property type="match status" value="1"/>
</dbReference>
<evidence type="ECO:0000256" key="9">
    <source>
        <dbReference type="ARBA" id="ARBA00062504"/>
    </source>
</evidence>
<dbReference type="SMART" id="SM00174">
    <property type="entry name" value="RHO"/>
    <property type="match status" value="1"/>
</dbReference>
<evidence type="ECO:0000256" key="4">
    <source>
        <dbReference type="ARBA" id="ARBA00022927"/>
    </source>
</evidence>
<keyword evidence="5" id="KW-0342">GTP-binding</keyword>